<feature type="compositionally biased region" description="Basic and acidic residues" evidence="1">
    <location>
        <begin position="34"/>
        <end position="45"/>
    </location>
</feature>
<evidence type="ECO:0000313" key="3">
    <source>
        <dbReference type="Proteomes" id="UP000635902"/>
    </source>
</evidence>
<dbReference type="RefSeq" id="WP_194555508.1">
    <property type="nucleotide sequence ID" value="NZ_JADKMY010000001.1"/>
</dbReference>
<feature type="region of interest" description="Disordered" evidence="1">
    <location>
        <begin position="1"/>
        <end position="45"/>
    </location>
</feature>
<organism evidence="2 3">
    <name type="scientific">Corynebacterium suicordis DSM 45110</name>
    <dbReference type="NCBI Taxonomy" id="1121369"/>
    <lineage>
        <taxon>Bacteria</taxon>
        <taxon>Bacillati</taxon>
        <taxon>Actinomycetota</taxon>
        <taxon>Actinomycetes</taxon>
        <taxon>Mycobacteriales</taxon>
        <taxon>Corynebacteriaceae</taxon>
        <taxon>Corynebacterium</taxon>
    </lineage>
</organism>
<evidence type="ECO:0000313" key="2">
    <source>
        <dbReference type="EMBL" id="MBF4552610.1"/>
    </source>
</evidence>
<dbReference type="Proteomes" id="UP000635902">
    <property type="component" value="Unassembled WGS sequence"/>
</dbReference>
<accession>A0ABR9ZGS2</accession>
<dbReference type="EMBL" id="JADKMY010000001">
    <property type="protein sequence ID" value="MBF4552610.1"/>
    <property type="molecule type" value="Genomic_DNA"/>
</dbReference>
<keyword evidence="3" id="KW-1185">Reference proteome</keyword>
<proteinExistence type="predicted"/>
<comment type="caution">
    <text evidence="2">The sequence shown here is derived from an EMBL/GenBank/DDBJ whole genome shotgun (WGS) entry which is preliminary data.</text>
</comment>
<reference evidence="2 3" key="1">
    <citation type="submission" date="2020-10" db="EMBL/GenBank/DDBJ databases">
        <title>Novel species in genus Corynebacterium.</title>
        <authorList>
            <person name="Zhang G."/>
        </authorList>
    </citation>
    <scope>NUCLEOTIDE SEQUENCE [LARGE SCALE GENOMIC DNA]</scope>
    <source>
        <strain evidence="2 3">DSM 45110</strain>
    </source>
</reference>
<sequence>MGRFSLAYIASSNSSRKGAEDHSTDPNDGVGSVSDEKTDEGQADD</sequence>
<name>A0ABR9ZGS2_9CORY</name>
<evidence type="ECO:0000256" key="1">
    <source>
        <dbReference type="SAM" id="MobiDB-lite"/>
    </source>
</evidence>
<gene>
    <name evidence="2" type="ORF">IRY30_00730</name>
</gene>
<protein>
    <submittedName>
        <fullName evidence="2">Uncharacterized protein</fullName>
    </submittedName>
</protein>